<accession>A0A0A9BE26</accession>
<evidence type="ECO:0000313" key="1">
    <source>
        <dbReference type="EMBL" id="JAD59490.1"/>
    </source>
</evidence>
<reference evidence="1" key="1">
    <citation type="submission" date="2014-09" db="EMBL/GenBank/DDBJ databases">
        <authorList>
            <person name="Magalhaes I.L.F."/>
            <person name="Oliveira U."/>
            <person name="Santos F.R."/>
            <person name="Vidigal T.H.D.A."/>
            <person name="Brescovit A.D."/>
            <person name="Santos A.J."/>
        </authorList>
    </citation>
    <scope>NUCLEOTIDE SEQUENCE</scope>
    <source>
        <tissue evidence="1">Shoot tissue taken approximately 20 cm above the soil surface</tissue>
    </source>
</reference>
<proteinExistence type="predicted"/>
<dbReference type="EMBL" id="GBRH01238405">
    <property type="protein sequence ID" value="JAD59490.1"/>
    <property type="molecule type" value="Transcribed_RNA"/>
</dbReference>
<name>A0A0A9BE26_ARUDO</name>
<protein>
    <submittedName>
        <fullName evidence="1">Uncharacterized protein</fullName>
    </submittedName>
</protein>
<sequence length="42" mass="5023">MSGCNITFQDGLRVSFDVYISTDWLSDCDCKIERWNKYRKVE</sequence>
<organism evidence="1">
    <name type="scientific">Arundo donax</name>
    <name type="common">Giant reed</name>
    <name type="synonym">Donax arundinaceus</name>
    <dbReference type="NCBI Taxonomy" id="35708"/>
    <lineage>
        <taxon>Eukaryota</taxon>
        <taxon>Viridiplantae</taxon>
        <taxon>Streptophyta</taxon>
        <taxon>Embryophyta</taxon>
        <taxon>Tracheophyta</taxon>
        <taxon>Spermatophyta</taxon>
        <taxon>Magnoliopsida</taxon>
        <taxon>Liliopsida</taxon>
        <taxon>Poales</taxon>
        <taxon>Poaceae</taxon>
        <taxon>PACMAD clade</taxon>
        <taxon>Arundinoideae</taxon>
        <taxon>Arundineae</taxon>
        <taxon>Arundo</taxon>
    </lineage>
</organism>
<reference evidence="1" key="2">
    <citation type="journal article" date="2015" name="Data Brief">
        <title>Shoot transcriptome of the giant reed, Arundo donax.</title>
        <authorList>
            <person name="Barrero R.A."/>
            <person name="Guerrero F.D."/>
            <person name="Moolhuijzen P."/>
            <person name="Goolsby J.A."/>
            <person name="Tidwell J."/>
            <person name="Bellgard S.E."/>
            <person name="Bellgard M.I."/>
        </authorList>
    </citation>
    <scope>NUCLEOTIDE SEQUENCE</scope>
    <source>
        <tissue evidence="1">Shoot tissue taken approximately 20 cm above the soil surface</tissue>
    </source>
</reference>
<dbReference type="AlphaFoldDB" id="A0A0A9BE26"/>